<accession>A0A6S7FPQ2</accession>
<feature type="compositionally biased region" description="Polar residues" evidence="1">
    <location>
        <begin position="136"/>
        <end position="148"/>
    </location>
</feature>
<reference evidence="2" key="1">
    <citation type="submission" date="2020-04" db="EMBL/GenBank/DDBJ databases">
        <authorList>
            <person name="Alioto T."/>
            <person name="Alioto T."/>
            <person name="Gomez Garrido J."/>
        </authorList>
    </citation>
    <scope>NUCLEOTIDE SEQUENCE</scope>
    <source>
        <strain evidence="2">A484AB</strain>
    </source>
</reference>
<evidence type="ECO:0000313" key="2">
    <source>
        <dbReference type="EMBL" id="CAB3976710.1"/>
    </source>
</evidence>
<organism evidence="2 3">
    <name type="scientific">Paramuricea clavata</name>
    <name type="common">Red gorgonian</name>
    <name type="synonym">Violescent sea-whip</name>
    <dbReference type="NCBI Taxonomy" id="317549"/>
    <lineage>
        <taxon>Eukaryota</taxon>
        <taxon>Metazoa</taxon>
        <taxon>Cnidaria</taxon>
        <taxon>Anthozoa</taxon>
        <taxon>Octocorallia</taxon>
        <taxon>Malacalcyonacea</taxon>
        <taxon>Plexauridae</taxon>
        <taxon>Paramuricea</taxon>
    </lineage>
</organism>
<dbReference type="AlphaFoldDB" id="A0A6S7FPQ2"/>
<dbReference type="PANTHER" id="PTHR31139:SF4">
    <property type="entry name" value="ECTOPIC P GRANULES PROTEIN 5 HOMOLOG"/>
    <property type="match status" value="1"/>
</dbReference>
<comment type="caution">
    <text evidence="2">The sequence shown here is derived from an EMBL/GenBank/DDBJ whole genome shotgun (WGS) entry which is preliminary data.</text>
</comment>
<dbReference type="OrthoDB" id="75419at2759"/>
<sequence>MAEAVRPVKKKKKAKKSHTEGRGKLGIVGEAVAEKERDTATREHDIFVADENKSTEVFAPETSSSITPELETNVGSEQSEGQPKTDKLYESTVIPFETENSEQNVNPEQFNLEGQHRVEQHENIVAIDETEKNSEQDVAQSESGQLSLETKKVSDEELAEDEEHGGINVDDSIHRGTNVDNDVHEGIDEGVVDVKESSNDNISEGHLGIIRDQDDIRDEVGECDVDVQSDEHEVSQRDNECPTSTTDTVVQDEATIDTRVQNEANIDSRELEGKFEEGRYDDNEGQDRSFEVPGEVSNDTRERMEEMEDRTEDILVVSGEDLGSRENRVDTKAFALKPAAQSEVVRSDEGTSLSATPQEAHFSQSQVSSMAEQSQPESIMQGRNLYGHIHNIFGKQQVSTSARETVTAFTEDDLKSFYYNPGLVYVEDSVEDFITETLEPRRESEFYELLNTYQNMSKNLHNVKADIQSLQKKCIDQKKTIWSTETKTATVQGMCRDLQKVSYTHSYDMAVFNSEQAKEMSRSLDTLKSTVHEVALLLRVATLPDHVFILNHVLRCPPGITRKLAHFVQPLLLQTWSPDASYDEYFWHNPLLHHYVTMLANLLLPIKLREKYLLQMKSILSPDGSESPKIVSWVMVDEDGEEDLNLEESWMLIPENDFVALFSQFAFDDLYKIIFGGDKYDGLHPPVSCGRQSAKNVMQVFAFSTCLIQMLGKAFTLYSMRRYREFVKRLGRAISTIVMHVSRYWSAYKSEYVNKYGDNEITFHLAFGSDYSLEKLQLEYDQFFIRASQQILSAHKLGVWQFLIDMPFYSLSSKMTWTCYRFLHRGTTDRDSFSSLSEYISSHSDQNEISSLLESFKTMTESEIVFLLTTFSNMARARPVQDSDFINAVVREIYEVCICNNV</sequence>
<feature type="region of interest" description="Disordered" evidence="1">
    <location>
        <begin position="1"/>
        <end position="30"/>
    </location>
</feature>
<dbReference type="Proteomes" id="UP001152795">
    <property type="component" value="Unassembled WGS sequence"/>
</dbReference>
<dbReference type="GO" id="GO:0005737">
    <property type="term" value="C:cytoplasm"/>
    <property type="evidence" value="ECO:0007669"/>
    <property type="project" value="TreeGrafter"/>
</dbReference>
<feature type="region of interest" description="Disordered" evidence="1">
    <location>
        <begin position="263"/>
        <end position="309"/>
    </location>
</feature>
<gene>
    <name evidence="2" type="ORF">PACLA_8A000890</name>
</gene>
<feature type="region of interest" description="Disordered" evidence="1">
    <location>
        <begin position="127"/>
        <end position="183"/>
    </location>
</feature>
<keyword evidence="3" id="KW-1185">Reference proteome</keyword>
<feature type="region of interest" description="Disordered" evidence="1">
    <location>
        <begin position="51"/>
        <end position="86"/>
    </location>
</feature>
<feature type="region of interest" description="Disordered" evidence="1">
    <location>
        <begin position="227"/>
        <end position="248"/>
    </location>
</feature>
<name>A0A6S7FPQ2_PARCT</name>
<evidence type="ECO:0000256" key="1">
    <source>
        <dbReference type="SAM" id="MobiDB-lite"/>
    </source>
</evidence>
<evidence type="ECO:0000313" key="3">
    <source>
        <dbReference type="Proteomes" id="UP001152795"/>
    </source>
</evidence>
<feature type="compositionally biased region" description="Basic and acidic residues" evidence="1">
    <location>
        <begin position="266"/>
        <end position="290"/>
    </location>
</feature>
<dbReference type="EMBL" id="CACRXK020000009">
    <property type="protein sequence ID" value="CAB3976710.1"/>
    <property type="molecule type" value="Genomic_DNA"/>
</dbReference>
<feature type="compositionally biased region" description="Polar residues" evidence="1">
    <location>
        <begin position="73"/>
        <end position="82"/>
    </location>
</feature>
<proteinExistence type="predicted"/>
<feature type="compositionally biased region" description="Basic residues" evidence="1">
    <location>
        <begin position="7"/>
        <end position="16"/>
    </location>
</feature>
<protein>
    <submittedName>
        <fullName evidence="2">Uncharacterized protein</fullName>
    </submittedName>
</protein>
<dbReference type="GO" id="GO:0097352">
    <property type="term" value="P:autophagosome maturation"/>
    <property type="evidence" value="ECO:0007669"/>
    <property type="project" value="TreeGrafter"/>
</dbReference>
<feature type="compositionally biased region" description="Basic and acidic residues" evidence="1">
    <location>
        <begin position="229"/>
        <end position="240"/>
    </location>
</feature>
<dbReference type="InterPro" id="IPR051436">
    <property type="entry name" value="Autophagy-related_EPG5"/>
</dbReference>
<dbReference type="PANTHER" id="PTHR31139">
    <property type="entry name" value="ECTOPIC P GRANULES PROTEIN 5 HOMOLOG"/>
    <property type="match status" value="1"/>
</dbReference>